<name>A0A2H3JLJ3_WOLCO</name>
<sequence>MSGTRPGPPPTQAYGTRARSAARGALRETRGSLVLTRATACGDNFWQAGWIRSSAINVLANSCRHSPAQCRHFEIRAAIFSASRGALAATSAGYCTGSEPQEIARSAAVVVFTRTRAPESTATILESFDGMGEGRCFPLNRLSSQERGCQLPEPSLRQSQARGEGDDFNHALECSGRSSAQSVAADTCLSCLRHSHIRVVRLRFSSSNKSFLSVNVVAHWDPIKIYGAESQRCNLCGQDAAASISCGPRAGRNRHVGSRIGFAAEDVDAEDLIIMPGGSAMRRCLESRTVRLQIPFAPATSSHLPTAQFATTTAPPTCQCRPPQARPAPTPNTAPHIAHTVPPAPRRRLPHLAALDLWHLALSRRVSGELANVIGKARHRAASTGRGPPAASQHRPAGDV</sequence>
<dbReference type="AlphaFoldDB" id="A0A2H3JLJ3"/>
<feature type="compositionally biased region" description="Low complexity" evidence="1">
    <location>
        <begin position="314"/>
        <end position="323"/>
    </location>
</feature>
<evidence type="ECO:0000313" key="2">
    <source>
        <dbReference type="EMBL" id="PCH42751.1"/>
    </source>
</evidence>
<accession>A0A2H3JLJ3</accession>
<organism evidence="2 3">
    <name type="scientific">Wolfiporia cocos (strain MD-104)</name>
    <name type="common">Brown rot fungus</name>
    <dbReference type="NCBI Taxonomy" id="742152"/>
    <lineage>
        <taxon>Eukaryota</taxon>
        <taxon>Fungi</taxon>
        <taxon>Dikarya</taxon>
        <taxon>Basidiomycota</taxon>
        <taxon>Agaricomycotina</taxon>
        <taxon>Agaricomycetes</taxon>
        <taxon>Polyporales</taxon>
        <taxon>Phaeolaceae</taxon>
        <taxon>Wolfiporia</taxon>
    </lineage>
</organism>
<dbReference type="Proteomes" id="UP000218811">
    <property type="component" value="Unassembled WGS sequence"/>
</dbReference>
<protein>
    <submittedName>
        <fullName evidence="2">Uncharacterized protein</fullName>
    </submittedName>
</protein>
<evidence type="ECO:0000313" key="3">
    <source>
        <dbReference type="Proteomes" id="UP000218811"/>
    </source>
</evidence>
<gene>
    <name evidence="2" type="ORF">WOLCODRAFT_163999</name>
</gene>
<dbReference type="EMBL" id="KB468135">
    <property type="protein sequence ID" value="PCH42751.1"/>
    <property type="molecule type" value="Genomic_DNA"/>
</dbReference>
<feature type="region of interest" description="Disordered" evidence="1">
    <location>
        <begin position="314"/>
        <end position="338"/>
    </location>
</feature>
<reference evidence="2 3" key="1">
    <citation type="journal article" date="2012" name="Science">
        <title>The Paleozoic origin of enzymatic lignin decomposition reconstructed from 31 fungal genomes.</title>
        <authorList>
            <person name="Floudas D."/>
            <person name="Binder M."/>
            <person name="Riley R."/>
            <person name="Barry K."/>
            <person name="Blanchette R.A."/>
            <person name="Henrissat B."/>
            <person name="Martinez A.T."/>
            <person name="Otillar R."/>
            <person name="Spatafora J.W."/>
            <person name="Yadav J.S."/>
            <person name="Aerts A."/>
            <person name="Benoit I."/>
            <person name="Boyd A."/>
            <person name="Carlson A."/>
            <person name="Copeland A."/>
            <person name="Coutinho P.M."/>
            <person name="de Vries R.P."/>
            <person name="Ferreira P."/>
            <person name="Findley K."/>
            <person name="Foster B."/>
            <person name="Gaskell J."/>
            <person name="Glotzer D."/>
            <person name="Gorecki P."/>
            <person name="Heitman J."/>
            <person name="Hesse C."/>
            <person name="Hori C."/>
            <person name="Igarashi K."/>
            <person name="Jurgens J.A."/>
            <person name="Kallen N."/>
            <person name="Kersten P."/>
            <person name="Kohler A."/>
            <person name="Kuees U."/>
            <person name="Kumar T.K.A."/>
            <person name="Kuo A."/>
            <person name="LaButti K."/>
            <person name="Larrondo L.F."/>
            <person name="Lindquist E."/>
            <person name="Ling A."/>
            <person name="Lombard V."/>
            <person name="Lucas S."/>
            <person name="Lundell T."/>
            <person name="Martin R."/>
            <person name="McLaughlin D.J."/>
            <person name="Morgenstern I."/>
            <person name="Morin E."/>
            <person name="Murat C."/>
            <person name="Nagy L.G."/>
            <person name="Nolan M."/>
            <person name="Ohm R.A."/>
            <person name="Patyshakuliyeva A."/>
            <person name="Rokas A."/>
            <person name="Ruiz-Duenas F.J."/>
            <person name="Sabat G."/>
            <person name="Salamov A."/>
            <person name="Samejima M."/>
            <person name="Schmutz J."/>
            <person name="Slot J.C."/>
            <person name="St John F."/>
            <person name="Stenlid J."/>
            <person name="Sun H."/>
            <person name="Sun S."/>
            <person name="Syed K."/>
            <person name="Tsang A."/>
            <person name="Wiebenga A."/>
            <person name="Young D."/>
            <person name="Pisabarro A."/>
            <person name="Eastwood D.C."/>
            <person name="Martin F."/>
            <person name="Cullen D."/>
            <person name="Grigoriev I.V."/>
            <person name="Hibbett D.S."/>
        </authorList>
    </citation>
    <scope>NUCLEOTIDE SEQUENCE [LARGE SCALE GENOMIC DNA]</scope>
    <source>
        <strain evidence="2 3">MD-104</strain>
    </source>
</reference>
<keyword evidence="3" id="KW-1185">Reference proteome</keyword>
<proteinExistence type="predicted"/>
<feature type="region of interest" description="Disordered" evidence="1">
    <location>
        <begin position="379"/>
        <end position="400"/>
    </location>
</feature>
<evidence type="ECO:0000256" key="1">
    <source>
        <dbReference type="SAM" id="MobiDB-lite"/>
    </source>
</evidence>